<evidence type="ECO:0000313" key="1">
    <source>
        <dbReference type="EMBL" id="KKM92598.1"/>
    </source>
</evidence>
<name>A0A0F9LGH4_9ZZZZ</name>
<protein>
    <submittedName>
        <fullName evidence="1">Uncharacterized protein</fullName>
    </submittedName>
</protein>
<sequence length="56" mass="6198">MVTEAPVSAFQARVAATQDGDLGTYAQAVHERTYYQYQDVWAVALESYNEAVIVCP</sequence>
<organism evidence="1">
    <name type="scientific">marine sediment metagenome</name>
    <dbReference type="NCBI Taxonomy" id="412755"/>
    <lineage>
        <taxon>unclassified sequences</taxon>
        <taxon>metagenomes</taxon>
        <taxon>ecological metagenomes</taxon>
    </lineage>
</organism>
<gene>
    <name evidence="1" type="ORF">LCGC14_1216980</name>
</gene>
<comment type="caution">
    <text evidence="1">The sequence shown here is derived from an EMBL/GenBank/DDBJ whole genome shotgun (WGS) entry which is preliminary data.</text>
</comment>
<dbReference type="AlphaFoldDB" id="A0A0F9LGH4"/>
<proteinExistence type="predicted"/>
<reference evidence="1" key="1">
    <citation type="journal article" date="2015" name="Nature">
        <title>Complex archaea that bridge the gap between prokaryotes and eukaryotes.</title>
        <authorList>
            <person name="Spang A."/>
            <person name="Saw J.H."/>
            <person name="Jorgensen S.L."/>
            <person name="Zaremba-Niedzwiedzka K."/>
            <person name="Martijn J."/>
            <person name="Lind A.E."/>
            <person name="van Eijk R."/>
            <person name="Schleper C."/>
            <person name="Guy L."/>
            <person name="Ettema T.J."/>
        </authorList>
    </citation>
    <scope>NUCLEOTIDE SEQUENCE</scope>
</reference>
<accession>A0A0F9LGH4</accession>
<dbReference type="EMBL" id="LAZR01006371">
    <property type="protein sequence ID" value="KKM92598.1"/>
    <property type="molecule type" value="Genomic_DNA"/>
</dbReference>
<feature type="non-terminal residue" evidence="1">
    <location>
        <position position="56"/>
    </location>
</feature>